<protein>
    <submittedName>
        <fullName evidence="1">Uncharacterized protein</fullName>
    </submittedName>
</protein>
<sequence length="212" mass="23648">MIWSHTSRDLSTRSSRALCTNFARLGSLRASSFMNSEYSVEELPSFSRASGFSICSARASRRFRCSVRQSSLHGSLAKECQDTVHCGKVWHKDVHTFLEVCCISEYTTYPQVHKAAHDKLSDTCEDHMGEEIHKFPHTTQHSSNTEFDASSVDCKVDKAHQDGTDEWLSGGTPGACCKGCHRQGVWFHKALVGRSQKHHSGRSAPQNWSASI</sequence>
<name>A0A5B7E060_PORTR</name>
<reference evidence="1 2" key="1">
    <citation type="submission" date="2019-05" db="EMBL/GenBank/DDBJ databases">
        <title>Another draft genome of Portunus trituberculatus and its Hox gene families provides insights of decapod evolution.</title>
        <authorList>
            <person name="Jeong J.-H."/>
            <person name="Song I."/>
            <person name="Kim S."/>
            <person name="Choi T."/>
            <person name="Kim D."/>
            <person name="Ryu S."/>
            <person name="Kim W."/>
        </authorList>
    </citation>
    <scope>NUCLEOTIDE SEQUENCE [LARGE SCALE GENOMIC DNA]</scope>
    <source>
        <tissue evidence="1">Muscle</tissue>
    </source>
</reference>
<dbReference type="AlphaFoldDB" id="A0A5B7E060"/>
<organism evidence="1 2">
    <name type="scientific">Portunus trituberculatus</name>
    <name type="common">Swimming crab</name>
    <name type="synonym">Neptunus trituberculatus</name>
    <dbReference type="NCBI Taxonomy" id="210409"/>
    <lineage>
        <taxon>Eukaryota</taxon>
        <taxon>Metazoa</taxon>
        <taxon>Ecdysozoa</taxon>
        <taxon>Arthropoda</taxon>
        <taxon>Crustacea</taxon>
        <taxon>Multicrustacea</taxon>
        <taxon>Malacostraca</taxon>
        <taxon>Eumalacostraca</taxon>
        <taxon>Eucarida</taxon>
        <taxon>Decapoda</taxon>
        <taxon>Pleocyemata</taxon>
        <taxon>Brachyura</taxon>
        <taxon>Eubrachyura</taxon>
        <taxon>Portunoidea</taxon>
        <taxon>Portunidae</taxon>
        <taxon>Portuninae</taxon>
        <taxon>Portunus</taxon>
    </lineage>
</organism>
<keyword evidence="2" id="KW-1185">Reference proteome</keyword>
<accession>A0A5B7E060</accession>
<comment type="caution">
    <text evidence="1">The sequence shown here is derived from an EMBL/GenBank/DDBJ whole genome shotgun (WGS) entry which is preliminary data.</text>
</comment>
<evidence type="ECO:0000313" key="1">
    <source>
        <dbReference type="EMBL" id="MPC26214.1"/>
    </source>
</evidence>
<dbReference type="EMBL" id="VSRR010001571">
    <property type="protein sequence ID" value="MPC26214.1"/>
    <property type="molecule type" value="Genomic_DNA"/>
</dbReference>
<dbReference type="Proteomes" id="UP000324222">
    <property type="component" value="Unassembled WGS sequence"/>
</dbReference>
<evidence type="ECO:0000313" key="2">
    <source>
        <dbReference type="Proteomes" id="UP000324222"/>
    </source>
</evidence>
<gene>
    <name evidence="1" type="ORF">E2C01_019348</name>
</gene>
<proteinExistence type="predicted"/>